<evidence type="ECO:0000256" key="1">
    <source>
        <dbReference type="ARBA" id="ARBA00004141"/>
    </source>
</evidence>
<dbReference type="Pfam" id="PF00999">
    <property type="entry name" value="Na_H_Exchanger"/>
    <property type="match status" value="1"/>
</dbReference>
<dbReference type="PANTHER" id="PTHR43021:SF2">
    <property type="entry name" value="CATION_H+ EXCHANGER DOMAIN-CONTAINING PROTEIN"/>
    <property type="match status" value="1"/>
</dbReference>
<accession>A0ABT3R792</accession>
<feature type="transmembrane region" description="Helical" evidence="5">
    <location>
        <begin position="96"/>
        <end position="125"/>
    </location>
</feature>
<evidence type="ECO:0000256" key="2">
    <source>
        <dbReference type="ARBA" id="ARBA00022692"/>
    </source>
</evidence>
<keyword evidence="2 5" id="KW-0812">Transmembrane</keyword>
<dbReference type="RefSeq" id="WP_265965670.1">
    <property type="nucleotide sequence ID" value="NZ_JAPEVI010000003.1"/>
</dbReference>
<sequence length="397" mass="40965">MDIALTLMAIGALLLAGMLADEIGRRTRLPRVTLLMLCGLAAGPAVLDLLPASLTALYEALSVLALSMVAFLLGGKLSRKYLKRSGQTSAIISASAVLATAAIVFAGLALIGVPIALALILAALATATDPAATTDVIRQSRAKGPFTSVLAGIVALDDIWGVLVFAFSLTAAQAVLGANGSGIALEAIWELVGSILLGIVIGTPAGYLTGRLRPGDPTLSEALGIVFLTAGLALWLDLSFLLAGIACGATVVNTGRHHARAFHEIEHIEWPFMIFFFILAGASLQVDMIARLGMLGAGYILLRFAGRLAGGWLGGKLTSGPHKENSYLFGLSLLPQAGVALGMALVAAETLPEFRNEILTVAIGSTIVFELLGPALTQQALRLAGETGQKAPGSRQA</sequence>
<comment type="subcellular location">
    <subcellularLocation>
        <location evidence="1">Membrane</location>
        <topology evidence="1">Multi-pass membrane protein</topology>
    </subcellularLocation>
</comment>
<feature type="transmembrane region" description="Helical" evidence="5">
    <location>
        <begin position="222"/>
        <end position="252"/>
    </location>
</feature>
<dbReference type="InterPro" id="IPR006153">
    <property type="entry name" value="Cation/H_exchanger_TM"/>
</dbReference>
<organism evidence="7 8">
    <name type="scientific">Roseibium salinum</name>
    <dbReference type="NCBI Taxonomy" id="1604349"/>
    <lineage>
        <taxon>Bacteria</taxon>
        <taxon>Pseudomonadati</taxon>
        <taxon>Pseudomonadota</taxon>
        <taxon>Alphaproteobacteria</taxon>
        <taxon>Hyphomicrobiales</taxon>
        <taxon>Stappiaceae</taxon>
        <taxon>Roseibium</taxon>
    </lineage>
</organism>
<dbReference type="EMBL" id="JAPEVI010000003">
    <property type="protein sequence ID" value="MCX2725118.1"/>
    <property type="molecule type" value="Genomic_DNA"/>
</dbReference>
<evidence type="ECO:0000256" key="5">
    <source>
        <dbReference type="SAM" id="Phobius"/>
    </source>
</evidence>
<dbReference type="Gene3D" id="1.20.1530.20">
    <property type="match status" value="1"/>
</dbReference>
<evidence type="ECO:0000259" key="6">
    <source>
        <dbReference type="Pfam" id="PF00999"/>
    </source>
</evidence>
<feature type="domain" description="Cation/H+ exchanger transmembrane" evidence="6">
    <location>
        <begin position="14"/>
        <end position="371"/>
    </location>
</feature>
<keyword evidence="8" id="KW-1185">Reference proteome</keyword>
<dbReference type="InterPro" id="IPR038770">
    <property type="entry name" value="Na+/solute_symporter_sf"/>
</dbReference>
<feature type="transmembrane region" description="Helical" evidence="5">
    <location>
        <begin position="272"/>
        <end position="290"/>
    </location>
</feature>
<dbReference type="PANTHER" id="PTHR43021">
    <property type="entry name" value="NA(+)/H(+) ANTIPORTER-RELATED"/>
    <property type="match status" value="1"/>
</dbReference>
<feature type="transmembrane region" description="Helical" evidence="5">
    <location>
        <begin position="188"/>
        <end position="210"/>
    </location>
</feature>
<evidence type="ECO:0000313" key="8">
    <source>
        <dbReference type="Proteomes" id="UP001300261"/>
    </source>
</evidence>
<evidence type="ECO:0000256" key="3">
    <source>
        <dbReference type="ARBA" id="ARBA00022989"/>
    </source>
</evidence>
<keyword evidence="4 5" id="KW-0472">Membrane</keyword>
<feature type="transmembrane region" description="Helical" evidence="5">
    <location>
        <begin position="159"/>
        <end position="176"/>
    </location>
</feature>
<reference evidence="7 8" key="1">
    <citation type="journal article" date="2016" name="Int. J. Syst. Evol. Microbiol.">
        <title>Labrenzia salina sp. nov., isolated from the rhizosphere of the halophyte Arthrocnemum macrostachyum.</title>
        <authorList>
            <person name="Camacho M."/>
            <person name="Redondo-Gomez S."/>
            <person name="Rodriguez-Llorente I."/>
            <person name="Rohde M."/>
            <person name="Sproer C."/>
            <person name="Schumann P."/>
            <person name="Klenk H.P."/>
            <person name="Montero-Calasanz M.D.C."/>
        </authorList>
    </citation>
    <scope>NUCLEOTIDE SEQUENCE [LARGE SCALE GENOMIC DNA]</scope>
    <source>
        <strain evidence="7 8">DSM 29163</strain>
    </source>
</reference>
<protein>
    <submittedName>
        <fullName evidence="7">Cation:proton antiporter</fullName>
    </submittedName>
</protein>
<comment type="caution">
    <text evidence="7">The sequence shown here is derived from an EMBL/GenBank/DDBJ whole genome shotgun (WGS) entry which is preliminary data.</text>
</comment>
<dbReference type="Proteomes" id="UP001300261">
    <property type="component" value="Unassembled WGS sequence"/>
</dbReference>
<name>A0ABT3R792_9HYPH</name>
<feature type="transmembrane region" description="Helical" evidence="5">
    <location>
        <begin position="56"/>
        <end position="75"/>
    </location>
</feature>
<gene>
    <name evidence="7" type="ORF">ON753_22580</name>
</gene>
<evidence type="ECO:0000256" key="4">
    <source>
        <dbReference type="ARBA" id="ARBA00023136"/>
    </source>
</evidence>
<keyword evidence="3 5" id="KW-1133">Transmembrane helix</keyword>
<evidence type="ECO:0000313" key="7">
    <source>
        <dbReference type="EMBL" id="MCX2725118.1"/>
    </source>
</evidence>
<proteinExistence type="predicted"/>